<evidence type="ECO:0000256" key="3">
    <source>
        <dbReference type="ARBA" id="ARBA00005227"/>
    </source>
</evidence>
<evidence type="ECO:0000256" key="9">
    <source>
        <dbReference type="RuleBase" id="RU363079"/>
    </source>
</evidence>
<protein>
    <recommendedName>
        <fullName evidence="9">Transmembrane 9 superfamily member</fullName>
    </recommendedName>
</protein>
<evidence type="ECO:0000256" key="1">
    <source>
        <dbReference type="ARBA" id="ARBA00004337"/>
    </source>
</evidence>
<dbReference type="GO" id="GO:0072657">
    <property type="term" value="P:protein localization to membrane"/>
    <property type="evidence" value="ECO:0007669"/>
    <property type="project" value="TreeGrafter"/>
</dbReference>
<comment type="similarity">
    <text evidence="3 9">Belongs to the nonaspanin (TM9SF) (TC 9.A.2) family.</text>
</comment>
<evidence type="ECO:0000256" key="5">
    <source>
        <dbReference type="ARBA" id="ARBA00022729"/>
    </source>
</evidence>
<dbReference type="PANTHER" id="PTHR10766">
    <property type="entry name" value="TRANSMEMBRANE 9 SUPERFAMILY PROTEIN"/>
    <property type="match status" value="1"/>
</dbReference>
<dbReference type="PANTHER" id="PTHR10766:SF177">
    <property type="entry name" value="TRANSMEMBRANE 9 SUPERFAMILY MEMBER 1"/>
    <property type="match status" value="1"/>
</dbReference>
<keyword evidence="6" id="KW-0967">Endosome</keyword>
<reference evidence="10" key="1">
    <citation type="journal article" date="2020" name="bioRxiv">
        <title>Comparative genomics of Chlamydomonas.</title>
        <authorList>
            <person name="Craig R.J."/>
            <person name="Hasan A.R."/>
            <person name="Ness R.W."/>
            <person name="Keightley P.D."/>
        </authorList>
    </citation>
    <scope>NUCLEOTIDE SEQUENCE</scope>
    <source>
        <strain evidence="10">CCAP 11/70</strain>
    </source>
</reference>
<evidence type="ECO:0000256" key="8">
    <source>
        <dbReference type="ARBA" id="ARBA00023136"/>
    </source>
</evidence>
<keyword evidence="4" id="KW-0812">Transmembrane</keyword>
<dbReference type="GO" id="GO:0000139">
    <property type="term" value="C:Golgi membrane"/>
    <property type="evidence" value="ECO:0007669"/>
    <property type="project" value="UniProtKB-SubCell"/>
</dbReference>
<keyword evidence="8" id="KW-0472">Membrane</keyword>
<keyword evidence="11" id="KW-1185">Reference proteome</keyword>
<dbReference type="EMBL" id="JAEHOE010000034">
    <property type="protein sequence ID" value="KAG2493980.1"/>
    <property type="molecule type" value="Genomic_DNA"/>
</dbReference>
<dbReference type="AlphaFoldDB" id="A0A835Y1A8"/>
<feature type="signal peptide" evidence="9">
    <location>
        <begin position="1"/>
        <end position="20"/>
    </location>
</feature>
<comment type="subcellular location">
    <subcellularLocation>
        <location evidence="1">Endosome membrane</location>
        <topology evidence="1">Multi-pass membrane protein</topology>
    </subcellularLocation>
    <subcellularLocation>
        <location evidence="2">Golgi apparatus membrane</location>
        <topology evidence="2">Multi-pass membrane protein</topology>
    </subcellularLocation>
</comment>
<sequence length="275" mass="29931">MARALLLAVMALTLGGSATAEEELPSKHRYDTGDDVVLFASKIGPFENPTETYPYYDLPFCQPPEGTRGKAESLGEALGSDRLVSTPYVIKYGVNVRHAILCKKSLDAAAVKGFRDAVMQGYYWQMYMDELPLWGFVGEVAKGANAGAGASASSERYFLFTYLSFDVFHDGQGHIVKVTVSSGPIRGGGYAAGTEDSSEYSEYSGAGTEYGGEGNGTAPLVPVDITVAGDIKDVEFKYSVRWVRSDFDSYDSRMDRYLAVALLPHHLERHRLAVT</sequence>
<evidence type="ECO:0000256" key="6">
    <source>
        <dbReference type="ARBA" id="ARBA00022753"/>
    </source>
</evidence>
<comment type="caution">
    <text evidence="10">The sequence shown here is derived from an EMBL/GenBank/DDBJ whole genome shotgun (WGS) entry which is preliminary data.</text>
</comment>
<evidence type="ECO:0000313" key="11">
    <source>
        <dbReference type="Proteomes" id="UP000612055"/>
    </source>
</evidence>
<dbReference type="InterPro" id="IPR004240">
    <property type="entry name" value="EMP70"/>
</dbReference>
<evidence type="ECO:0000256" key="7">
    <source>
        <dbReference type="ARBA" id="ARBA00022989"/>
    </source>
</evidence>
<evidence type="ECO:0000313" key="10">
    <source>
        <dbReference type="EMBL" id="KAG2493980.1"/>
    </source>
</evidence>
<accession>A0A835Y1A8</accession>
<keyword evidence="5 9" id="KW-0732">Signal</keyword>
<dbReference type="Pfam" id="PF02990">
    <property type="entry name" value="EMP70"/>
    <property type="match status" value="1"/>
</dbReference>
<name>A0A835Y1A8_9CHLO</name>
<keyword evidence="7" id="KW-1133">Transmembrane helix</keyword>
<gene>
    <name evidence="10" type="ORF">HYH03_007907</name>
</gene>
<evidence type="ECO:0000256" key="2">
    <source>
        <dbReference type="ARBA" id="ARBA00004653"/>
    </source>
</evidence>
<dbReference type="OrthoDB" id="1711454at2759"/>
<organism evidence="10 11">
    <name type="scientific">Edaphochlamys debaryana</name>
    <dbReference type="NCBI Taxonomy" id="47281"/>
    <lineage>
        <taxon>Eukaryota</taxon>
        <taxon>Viridiplantae</taxon>
        <taxon>Chlorophyta</taxon>
        <taxon>core chlorophytes</taxon>
        <taxon>Chlorophyceae</taxon>
        <taxon>CS clade</taxon>
        <taxon>Chlamydomonadales</taxon>
        <taxon>Chlamydomonadales incertae sedis</taxon>
        <taxon>Edaphochlamys</taxon>
    </lineage>
</organism>
<proteinExistence type="inferred from homology"/>
<dbReference type="Proteomes" id="UP000612055">
    <property type="component" value="Unassembled WGS sequence"/>
</dbReference>
<feature type="chain" id="PRO_5033097280" description="Transmembrane 9 superfamily member" evidence="9">
    <location>
        <begin position="21"/>
        <end position="275"/>
    </location>
</feature>
<evidence type="ECO:0000256" key="4">
    <source>
        <dbReference type="ARBA" id="ARBA00022692"/>
    </source>
</evidence>
<dbReference type="GO" id="GO:0010008">
    <property type="term" value="C:endosome membrane"/>
    <property type="evidence" value="ECO:0007669"/>
    <property type="project" value="UniProtKB-SubCell"/>
</dbReference>